<name>A0AAD7B2B5_9AGAR</name>
<evidence type="ECO:0000256" key="3">
    <source>
        <dbReference type="ARBA" id="ARBA00022989"/>
    </source>
</evidence>
<sequence>MQISSIIIAPTPLLAANFIIFARIIQRLGTEYSRLTPWRYTIVFLPCDITALVIQGVGGGLASSADDLAGSNRGANVMLGDIAFQFAVIIVFSILGADFLWHYIHDRPVHHDPTSKRDSYSSCISAADALYPSSSRFAMSHVITFCLFSAPQERYVFNSHQWGYTFVLLTVCRLRSRASISFWRHTRNL</sequence>
<evidence type="ECO:0000313" key="6">
    <source>
        <dbReference type="EMBL" id="KAJ7607931.1"/>
    </source>
</evidence>
<feature type="transmembrane region" description="Helical" evidence="5">
    <location>
        <begin position="6"/>
        <end position="25"/>
    </location>
</feature>
<evidence type="ECO:0000313" key="7">
    <source>
        <dbReference type="Proteomes" id="UP001221142"/>
    </source>
</evidence>
<evidence type="ECO:0000256" key="2">
    <source>
        <dbReference type="ARBA" id="ARBA00022692"/>
    </source>
</evidence>
<proteinExistence type="predicted"/>
<organism evidence="6 7">
    <name type="scientific">Roridomyces roridus</name>
    <dbReference type="NCBI Taxonomy" id="1738132"/>
    <lineage>
        <taxon>Eukaryota</taxon>
        <taxon>Fungi</taxon>
        <taxon>Dikarya</taxon>
        <taxon>Basidiomycota</taxon>
        <taxon>Agaricomycotina</taxon>
        <taxon>Agaricomycetes</taxon>
        <taxon>Agaricomycetidae</taxon>
        <taxon>Agaricales</taxon>
        <taxon>Marasmiineae</taxon>
        <taxon>Mycenaceae</taxon>
        <taxon>Roridomyces</taxon>
    </lineage>
</organism>
<keyword evidence="3 5" id="KW-1133">Transmembrane helix</keyword>
<keyword evidence="2 5" id="KW-0812">Transmembrane</keyword>
<comment type="caution">
    <text evidence="6">The sequence shown here is derived from an EMBL/GenBank/DDBJ whole genome shotgun (WGS) entry which is preliminary data.</text>
</comment>
<dbReference type="GO" id="GO:0000324">
    <property type="term" value="C:fungal-type vacuole"/>
    <property type="evidence" value="ECO:0007669"/>
    <property type="project" value="TreeGrafter"/>
</dbReference>
<evidence type="ECO:0000256" key="5">
    <source>
        <dbReference type="SAM" id="Phobius"/>
    </source>
</evidence>
<dbReference type="PANTHER" id="PTHR31465">
    <property type="entry name" value="PROTEIN RTA1-RELATED"/>
    <property type="match status" value="1"/>
</dbReference>
<reference evidence="6" key="1">
    <citation type="submission" date="2023-03" db="EMBL/GenBank/DDBJ databases">
        <title>Massive genome expansion in bonnet fungi (Mycena s.s.) driven by repeated elements and novel gene families across ecological guilds.</title>
        <authorList>
            <consortium name="Lawrence Berkeley National Laboratory"/>
            <person name="Harder C.B."/>
            <person name="Miyauchi S."/>
            <person name="Viragh M."/>
            <person name="Kuo A."/>
            <person name="Thoen E."/>
            <person name="Andreopoulos B."/>
            <person name="Lu D."/>
            <person name="Skrede I."/>
            <person name="Drula E."/>
            <person name="Henrissat B."/>
            <person name="Morin E."/>
            <person name="Kohler A."/>
            <person name="Barry K."/>
            <person name="LaButti K."/>
            <person name="Morin E."/>
            <person name="Salamov A."/>
            <person name="Lipzen A."/>
            <person name="Mereny Z."/>
            <person name="Hegedus B."/>
            <person name="Baldrian P."/>
            <person name="Stursova M."/>
            <person name="Weitz H."/>
            <person name="Taylor A."/>
            <person name="Grigoriev I.V."/>
            <person name="Nagy L.G."/>
            <person name="Martin F."/>
            <person name="Kauserud H."/>
        </authorList>
    </citation>
    <scope>NUCLEOTIDE SEQUENCE</scope>
    <source>
        <strain evidence="6">9284</strain>
    </source>
</reference>
<accession>A0AAD7B2B5</accession>
<dbReference type="AlphaFoldDB" id="A0AAD7B2B5"/>
<dbReference type="EMBL" id="JARKIF010000047">
    <property type="protein sequence ID" value="KAJ7607931.1"/>
    <property type="molecule type" value="Genomic_DNA"/>
</dbReference>
<evidence type="ECO:0000256" key="1">
    <source>
        <dbReference type="ARBA" id="ARBA00004141"/>
    </source>
</evidence>
<protein>
    <submittedName>
        <fullName evidence="6">RTA1 like protein-domain-containing protein</fullName>
    </submittedName>
</protein>
<gene>
    <name evidence="6" type="ORF">FB45DRAFT_391938</name>
</gene>
<feature type="transmembrane region" description="Helical" evidence="5">
    <location>
        <begin position="82"/>
        <end position="101"/>
    </location>
</feature>
<keyword evidence="7" id="KW-1185">Reference proteome</keyword>
<dbReference type="InterPro" id="IPR007568">
    <property type="entry name" value="RTA1"/>
</dbReference>
<comment type="subcellular location">
    <subcellularLocation>
        <location evidence="1">Membrane</location>
        <topology evidence="1">Multi-pass membrane protein</topology>
    </subcellularLocation>
</comment>
<dbReference type="GO" id="GO:0005886">
    <property type="term" value="C:plasma membrane"/>
    <property type="evidence" value="ECO:0007669"/>
    <property type="project" value="TreeGrafter"/>
</dbReference>
<dbReference type="PANTHER" id="PTHR31465:SF9">
    <property type="entry name" value="SPHINGOID LONG-CHAIN BASE TRANSPORTER RSB1"/>
    <property type="match status" value="1"/>
</dbReference>
<dbReference type="Proteomes" id="UP001221142">
    <property type="component" value="Unassembled WGS sequence"/>
</dbReference>
<evidence type="ECO:0000256" key="4">
    <source>
        <dbReference type="ARBA" id="ARBA00023136"/>
    </source>
</evidence>
<keyword evidence="4 5" id="KW-0472">Membrane</keyword>
<feature type="transmembrane region" description="Helical" evidence="5">
    <location>
        <begin position="37"/>
        <end position="62"/>
    </location>
</feature>
<dbReference type="Pfam" id="PF04479">
    <property type="entry name" value="RTA1"/>
    <property type="match status" value="1"/>
</dbReference>